<dbReference type="PROSITE" id="PS50966">
    <property type="entry name" value="ZF_SWIM"/>
    <property type="match status" value="1"/>
</dbReference>
<protein>
    <submittedName>
        <fullName evidence="3">SWIM zinc finger domain-containing protein</fullName>
    </submittedName>
</protein>
<organism evidence="3 4">
    <name type="scientific">Leptolyngbya cf. ectocarpi LEGE 11479</name>
    <dbReference type="NCBI Taxonomy" id="1828722"/>
    <lineage>
        <taxon>Bacteria</taxon>
        <taxon>Bacillati</taxon>
        <taxon>Cyanobacteriota</taxon>
        <taxon>Cyanophyceae</taxon>
        <taxon>Leptolyngbyales</taxon>
        <taxon>Leptolyngbyaceae</taxon>
        <taxon>Leptolyngbya group</taxon>
        <taxon>Leptolyngbya</taxon>
    </lineage>
</organism>
<dbReference type="PANTHER" id="PTHR22619">
    <property type="entry name" value="ZINC FINGER SWIM DOMAIN CONTAINING PROTEIN 4, 5, 6"/>
    <property type="match status" value="1"/>
</dbReference>
<keyword evidence="4" id="KW-1185">Reference proteome</keyword>
<reference evidence="3" key="1">
    <citation type="submission" date="2020-10" db="EMBL/GenBank/DDBJ databases">
        <authorList>
            <person name="Castelo-Branco R."/>
            <person name="Eusebio N."/>
            <person name="Adriana R."/>
            <person name="Vieira A."/>
            <person name="Brugerolle De Fraissinette N."/>
            <person name="Rezende De Castro R."/>
            <person name="Schneider M.P."/>
            <person name="Vasconcelos V."/>
            <person name="Leao P.N."/>
        </authorList>
    </citation>
    <scope>NUCLEOTIDE SEQUENCE</scope>
    <source>
        <strain evidence="3">LEGE 11479</strain>
    </source>
</reference>
<sequence>MTLPKLTLSTIKRYATDKSFSRGQSYWKSGAVISLTQRQTTLQSEVEGNDPEPYRVTVDFDSGGITSAHCSCPYSFEGWCKHIVAVLIACVEAPDTIEQRPTLAQLLDAMNLVQTQGLVQELVDEIPALIETVDLYASRIAQPTPNKTGRVPRKTSVDPAPFQRRVREILRDAVHGWDEGWDDDNIAVDLNSLAMDALAFAEKGDGHNALAVMEAITTGCISRWDDIYDYLGMGPDEFDIDLDAAWTESILSTDLTEDECLEWQEKLEEWQDSLGSFAMALEALRQGWDYPPLVKVLQGETAARGGWSGEAPNWAEEFSLIRLKILQRQERYEEYLYLAQAEGHMKEYLAMLGQLGRTEEAVEESAAVMTTCSEAQALAEVLRSQQKLPQALDIAIRGLRFESAPTYNRYDFAVWTSELAEGLEEFDLALEARMIAFQARPSLQEYQTVESLAADWPEIKAELLDYLRTTENWMTRDAKVDVFLQEGLVEDAIASVDTPSYGYTQANLVLRVMDAAIESHASWVIKVAKRKAEEIINAGKAKDYDLAVKWLQRTQRAYIAQNKQSTWQDYSDKIVSVHGRKRKLIGLMKAARL</sequence>
<accession>A0A928ZVI2</accession>
<comment type="caution">
    <text evidence="3">The sequence shown here is derived from an EMBL/GenBank/DDBJ whole genome shotgun (WGS) entry which is preliminary data.</text>
</comment>
<dbReference type="GO" id="GO:0031462">
    <property type="term" value="C:Cul2-RING ubiquitin ligase complex"/>
    <property type="evidence" value="ECO:0007669"/>
    <property type="project" value="TreeGrafter"/>
</dbReference>
<keyword evidence="1" id="KW-0479">Metal-binding</keyword>
<feature type="domain" description="SWIM-type" evidence="2">
    <location>
        <begin position="54"/>
        <end position="91"/>
    </location>
</feature>
<evidence type="ECO:0000256" key="1">
    <source>
        <dbReference type="PROSITE-ProRule" id="PRU00325"/>
    </source>
</evidence>
<dbReference type="InterPro" id="IPR007527">
    <property type="entry name" value="Znf_SWIM"/>
</dbReference>
<evidence type="ECO:0000259" key="2">
    <source>
        <dbReference type="PROSITE" id="PS50966"/>
    </source>
</evidence>
<keyword evidence="1" id="KW-0863">Zinc-finger</keyword>
<evidence type="ECO:0000313" key="3">
    <source>
        <dbReference type="EMBL" id="MBE9068245.1"/>
    </source>
</evidence>
<dbReference type="Pfam" id="PF04434">
    <property type="entry name" value="SWIM"/>
    <property type="match status" value="1"/>
</dbReference>
<dbReference type="GO" id="GO:0008270">
    <property type="term" value="F:zinc ion binding"/>
    <property type="evidence" value="ECO:0007669"/>
    <property type="project" value="UniProtKB-KW"/>
</dbReference>
<name>A0A928ZVI2_LEPEC</name>
<gene>
    <name evidence="3" type="ORF">IQ260_16460</name>
</gene>
<dbReference type="EMBL" id="JADEXP010000151">
    <property type="protein sequence ID" value="MBE9068245.1"/>
    <property type="molecule type" value="Genomic_DNA"/>
</dbReference>
<dbReference type="Proteomes" id="UP000615026">
    <property type="component" value="Unassembled WGS sequence"/>
</dbReference>
<keyword evidence="1" id="KW-0862">Zinc</keyword>
<evidence type="ECO:0000313" key="4">
    <source>
        <dbReference type="Proteomes" id="UP000615026"/>
    </source>
</evidence>
<dbReference type="AlphaFoldDB" id="A0A928ZVI2"/>
<proteinExistence type="predicted"/>
<dbReference type="RefSeq" id="WP_193994192.1">
    <property type="nucleotide sequence ID" value="NZ_JADEXP010000151.1"/>
</dbReference>
<dbReference type="PANTHER" id="PTHR22619:SF1">
    <property type="entry name" value="ZINC FINGER SWIM DOMAIN-CONTAINING PROTEIN 8"/>
    <property type="match status" value="1"/>
</dbReference>